<protein>
    <submittedName>
        <fullName evidence="1">Uncharacterized protein</fullName>
    </submittedName>
</protein>
<reference evidence="1" key="1">
    <citation type="journal article" date="2012" name="PLoS Genet.">
        <title>Comparative Genomics of Plant-Associated Pseudomonas spp.: Insights into Diversity and Inheritance of Traits Involved in Multitrophic Interactions.</title>
        <authorList>
            <person name="Loper J.E."/>
            <person name="Hassan K.A."/>
            <person name="Mavrodi D.V."/>
            <person name="Davis E.W.II."/>
            <person name="Lim C.K."/>
            <person name="Shaffer B.T."/>
            <person name="Elbourne L.D."/>
            <person name="Stockwell V.O."/>
            <person name="Hartney S.L."/>
            <person name="Breakwell K."/>
            <person name="Henkels M.D."/>
            <person name="Tetu S.G."/>
            <person name="Rangel L.I."/>
            <person name="Kidarsa T.A."/>
            <person name="Wilson N.L."/>
            <person name="van de Mortel J.E."/>
            <person name="Song C."/>
            <person name="Blumhagen R."/>
            <person name="Radune D."/>
            <person name="Hostetler J.B."/>
            <person name="Brinkac L.M."/>
            <person name="Durkin A.S."/>
            <person name="Kluepfel D.A."/>
            <person name="Wechter W.P."/>
            <person name="Anderson A.J."/>
            <person name="Kim Y.C."/>
            <person name="Pierson L.S.III."/>
            <person name="Pierson E.A."/>
            <person name="Lindow S.E."/>
            <person name="Kobayashi D.Y."/>
            <person name="Raaijmakers J.M."/>
            <person name="Weller D.M."/>
            <person name="Thomashow L.S."/>
            <person name="Allen A.E."/>
            <person name="Paulsen I.T."/>
        </authorList>
    </citation>
    <scope>NUCLEOTIDE SEQUENCE [LARGE SCALE GENOMIC DNA]</scope>
    <source>
        <strain evidence="1">SS101</strain>
    </source>
</reference>
<name>I4KFW8_9PSED</name>
<accession>I4KFW8</accession>
<dbReference type="EMBL" id="AHPN01000001">
    <property type="protein sequence ID" value="EIK63608.1"/>
    <property type="molecule type" value="Genomic_DNA"/>
</dbReference>
<gene>
    <name evidence="1" type="ORF">PflSS101_1483</name>
</gene>
<dbReference type="AlphaFoldDB" id="I4KFW8"/>
<sequence>MCAPLRYATRCSAWAIFPIIVSLCRVPPVLSRMSVTIPPRDERSTVGWTFVWCRKQVFAGRQAWRLGERLDDGAEINRIVDTEISLINEEPAIYSPANDSREEQSCVTKIVVAALKLMNTTLTET</sequence>
<comment type="caution">
    <text evidence="1">The sequence shown here is derived from an EMBL/GenBank/DDBJ whole genome shotgun (WGS) entry which is preliminary data.</text>
</comment>
<proteinExistence type="predicted"/>
<organism evidence="1">
    <name type="scientific">Pseudomonas lactis</name>
    <dbReference type="NCBI Taxonomy" id="1615674"/>
    <lineage>
        <taxon>Bacteria</taxon>
        <taxon>Pseudomonadati</taxon>
        <taxon>Pseudomonadota</taxon>
        <taxon>Gammaproteobacteria</taxon>
        <taxon>Pseudomonadales</taxon>
        <taxon>Pseudomonadaceae</taxon>
        <taxon>Pseudomonas</taxon>
    </lineage>
</organism>
<evidence type="ECO:0000313" key="1">
    <source>
        <dbReference type="EMBL" id="EIK63608.1"/>
    </source>
</evidence>
<dbReference type="HOGENOM" id="CLU_1990743_0_0_6"/>
<dbReference type="Proteomes" id="UP000003213">
    <property type="component" value="Chromosome"/>
</dbReference>